<dbReference type="PANTHER" id="PTHR30055">
    <property type="entry name" value="HTH-TYPE TRANSCRIPTIONAL REGULATOR RUTR"/>
    <property type="match status" value="1"/>
</dbReference>
<keyword evidence="5" id="KW-1185">Reference proteome</keyword>
<dbReference type="Pfam" id="PF00440">
    <property type="entry name" value="TetR_N"/>
    <property type="match status" value="1"/>
</dbReference>
<evidence type="ECO:0000259" key="3">
    <source>
        <dbReference type="PROSITE" id="PS50977"/>
    </source>
</evidence>
<dbReference type="SUPFAM" id="SSF46689">
    <property type="entry name" value="Homeodomain-like"/>
    <property type="match status" value="1"/>
</dbReference>
<evidence type="ECO:0000256" key="1">
    <source>
        <dbReference type="ARBA" id="ARBA00023125"/>
    </source>
</evidence>
<dbReference type="Proteomes" id="UP001190466">
    <property type="component" value="Chromosome"/>
</dbReference>
<dbReference type="InterPro" id="IPR001647">
    <property type="entry name" value="HTH_TetR"/>
</dbReference>
<feature type="DNA-binding region" description="H-T-H motif" evidence="2">
    <location>
        <begin position="32"/>
        <end position="51"/>
    </location>
</feature>
<dbReference type="Gene3D" id="1.10.357.10">
    <property type="entry name" value="Tetracycline Repressor, domain 2"/>
    <property type="match status" value="1"/>
</dbReference>
<protein>
    <submittedName>
        <fullName evidence="4">TetR family transcriptional regulator</fullName>
    </submittedName>
</protein>
<reference evidence="4 5" key="1">
    <citation type="submission" date="2023-08" db="EMBL/GenBank/DDBJ databases">
        <authorList>
            <person name="Folkvardsen B D."/>
            <person name="Norman A."/>
        </authorList>
    </citation>
    <scope>NUCLEOTIDE SEQUENCE [LARGE SCALE GENOMIC DNA]</scope>
    <source>
        <strain evidence="4 5">Mu0050</strain>
    </source>
</reference>
<gene>
    <name evidence="4" type="ORF">MU0050_001831</name>
</gene>
<name>A0ABM9MCR8_9MYCO</name>
<evidence type="ECO:0000313" key="5">
    <source>
        <dbReference type="Proteomes" id="UP001190466"/>
    </source>
</evidence>
<accession>A0ABM9MCR8</accession>
<evidence type="ECO:0000313" key="4">
    <source>
        <dbReference type="EMBL" id="CAJ1581976.1"/>
    </source>
</evidence>
<dbReference type="Pfam" id="PF17920">
    <property type="entry name" value="TetR_C_16"/>
    <property type="match status" value="1"/>
</dbReference>
<dbReference type="PANTHER" id="PTHR30055:SF235">
    <property type="entry name" value="TRANSCRIPTIONAL REGULATORY PROTEIN"/>
    <property type="match status" value="1"/>
</dbReference>
<dbReference type="PROSITE" id="PS50977">
    <property type="entry name" value="HTH_TETR_2"/>
    <property type="match status" value="1"/>
</dbReference>
<dbReference type="Gene3D" id="1.10.10.60">
    <property type="entry name" value="Homeodomain-like"/>
    <property type="match status" value="1"/>
</dbReference>
<dbReference type="PRINTS" id="PR00455">
    <property type="entry name" value="HTHTETR"/>
</dbReference>
<dbReference type="InterPro" id="IPR009057">
    <property type="entry name" value="Homeodomain-like_sf"/>
</dbReference>
<keyword evidence="1 2" id="KW-0238">DNA-binding</keyword>
<proteinExistence type="predicted"/>
<evidence type="ECO:0000256" key="2">
    <source>
        <dbReference type="PROSITE-ProRule" id="PRU00335"/>
    </source>
</evidence>
<dbReference type="InterPro" id="IPR041678">
    <property type="entry name" value="TetR_C_16"/>
</dbReference>
<dbReference type="InterPro" id="IPR036271">
    <property type="entry name" value="Tet_transcr_reg_TetR-rel_C_sf"/>
</dbReference>
<dbReference type="InterPro" id="IPR050109">
    <property type="entry name" value="HTH-type_TetR-like_transc_reg"/>
</dbReference>
<feature type="domain" description="HTH tetR-type" evidence="3">
    <location>
        <begin position="9"/>
        <end position="69"/>
    </location>
</feature>
<dbReference type="EMBL" id="OY726395">
    <property type="protein sequence ID" value="CAJ1581976.1"/>
    <property type="molecule type" value="Genomic_DNA"/>
</dbReference>
<dbReference type="SUPFAM" id="SSF48498">
    <property type="entry name" value="Tetracyclin repressor-like, C-terminal domain"/>
    <property type="match status" value="1"/>
</dbReference>
<sequence length="189" mass="19964">MAAKTRDADATRATILAAARTQFGAHGFERATIRSIAAAADVDPALVMHYFGSKANLFAEASKLEIPFPDLTETRPERVAEVLVPLLEQVWGSEGAFIPLLRAAATNRAAADMLLEVFVQQVAPALAAAAIDRPLERAAMVGSQVLGIVVARNIVGVPPLVSMDSATLVEWLRPVIAHYLAGPAPGETC</sequence>
<organism evidence="4 5">
    <name type="scientific">[Mycobacterium] wendilense</name>
    <dbReference type="NCBI Taxonomy" id="3064284"/>
    <lineage>
        <taxon>Bacteria</taxon>
        <taxon>Bacillati</taxon>
        <taxon>Actinomycetota</taxon>
        <taxon>Actinomycetes</taxon>
        <taxon>Mycobacteriales</taxon>
        <taxon>Mycobacteriaceae</taxon>
        <taxon>Mycolicibacter</taxon>
    </lineage>
</organism>
<dbReference type="RefSeq" id="WP_316516152.1">
    <property type="nucleotide sequence ID" value="NZ_OY726395.1"/>
</dbReference>